<dbReference type="SMART" id="SM00241">
    <property type="entry name" value="ZP"/>
    <property type="match status" value="1"/>
</dbReference>
<organism evidence="6">
    <name type="scientific">Phallusia mammillata</name>
    <dbReference type="NCBI Taxonomy" id="59560"/>
    <lineage>
        <taxon>Eukaryota</taxon>
        <taxon>Metazoa</taxon>
        <taxon>Chordata</taxon>
        <taxon>Tunicata</taxon>
        <taxon>Ascidiacea</taxon>
        <taxon>Phlebobranchia</taxon>
        <taxon>Ascidiidae</taxon>
        <taxon>Phallusia</taxon>
    </lineage>
</organism>
<sequence>MLHGIVTVLLSCIALISAEGIRERRGLVDPDGLVTVRSFGSEDGMIECSVQNTTIYLTEEFLETVEIDPIGSFEFLDKHGEGIPDCRFPHYTNMFMLRDHFAQCSADVKQYFDMFIVNYTICVRPADNPEIYIARDVPTTLEFSCVFLRDVIVSNLEIDPLISHIRARAAGVEGEFQVDMARFTTDDFTLIDGSVQVTVEDPVFIGLSVQGGETANLVLQALNCWATPNANRNNPDRYDIIKDGCVADDNAWEHNRVFLNFDGPKVEFDFSSFVWTIPDGDDQEIYVHCMVSVCPNDISQFQCTQSPCGAARKRRSAPTDITTDYISLGPVKVQRKEKTCDKECSHGCAQDKDESFYCFCPPGLVLDSDDLTCIENNEIEDDIGLDQIVVVKYRTSYVNTVLVVALLMCSLMLGLVLIQGLRQKQQEENTKAIEANIDL</sequence>
<dbReference type="InterPro" id="IPR055355">
    <property type="entry name" value="ZP-C"/>
</dbReference>
<evidence type="ECO:0000256" key="1">
    <source>
        <dbReference type="ARBA" id="ARBA00022729"/>
    </source>
</evidence>
<keyword evidence="3" id="KW-0472">Membrane</keyword>
<feature type="signal peptide" evidence="4">
    <location>
        <begin position="1"/>
        <end position="18"/>
    </location>
</feature>
<evidence type="ECO:0000256" key="3">
    <source>
        <dbReference type="SAM" id="Phobius"/>
    </source>
</evidence>
<evidence type="ECO:0000256" key="2">
    <source>
        <dbReference type="ARBA" id="ARBA00023157"/>
    </source>
</evidence>
<dbReference type="PROSITE" id="PS51034">
    <property type="entry name" value="ZP_2"/>
    <property type="match status" value="1"/>
</dbReference>
<dbReference type="Gene3D" id="2.10.25.10">
    <property type="entry name" value="Laminin"/>
    <property type="match status" value="1"/>
</dbReference>
<protein>
    <submittedName>
        <fullName evidence="6">ZP domain-containing protein-like</fullName>
    </submittedName>
</protein>
<keyword evidence="3" id="KW-0812">Transmembrane</keyword>
<gene>
    <name evidence="6" type="primary">Zpld1-001</name>
</gene>
<dbReference type="PANTHER" id="PTHR14002">
    <property type="entry name" value="ENDOGLIN/TGF-BETA RECEPTOR TYPE III"/>
    <property type="match status" value="1"/>
</dbReference>
<dbReference type="PANTHER" id="PTHR14002:SF54">
    <property type="entry name" value="ZONA PELLUCIDA SPERM-BINDING PROTEIN 2"/>
    <property type="match status" value="1"/>
</dbReference>
<evidence type="ECO:0000313" key="6">
    <source>
        <dbReference type="EMBL" id="CAB3268057.1"/>
    </source>
</evidence>
<dbReference type="SUPFAM" id="SSF57196">
    <property type="entry name" value="EGF/Laminin"/>
    <property type="match status" value="1"/>
</dbReference>
<dbReference type="Pfam" id="PF00100">
    <property type="entry name" value="Zona_pellucida"/>
    <property type="match status" value="1"/>
</dbReference>
<dbReference type="Gene3D" id="2.60.40.4100">
    <property type="entry name" value="Zona pellucida, ZP-C domain"/>
    <property type="match status" value="1"/>
</dbReference>
<reference evidence="6" key="1">
    <citation type="submission" date="2020-04" db="EMBL/GenBank/DDBJ databases">
        <authorList>
            <person name="Neveu A P."/>
        </authorList>
    </citation>
    <scope>NUCLEOTIDE SEQUENCE</scope>
    <source>
        <tissue evidence="6">Whole embryo</tissue>
    </source>
</reference>
<keyword evidence="2" id="KW-1015">Disulfide bond</keyword>
<proteinExistence type="evidence at transcript level"/>
<keyword evidence="1 4" id="KW-0732">Signal</keyword>
<dbReference type="EMBL" id="LR792195">
    <property type="protein sequence ID" value="CAB3268057.1"/>
    <property type="molecule type" value="mRNA"/>
</dbReference>
<name>A0A6F9DX76_9ASCI</name>
<accession>A0A6F9DX76</accession>
<evidence type="ECO:0000256" key="4">
    <source>
        <dbReference type="SAM" id="SignalP"/>
    </source>
</evidence>
<dbReference type="AlphaFoldDB" id="A0A6F9DX76"/>
<keyword evidence="3" id="KW-1133">Transmembrane helix</keyword>
<dbReference type="InterPro" id="IPR042235">
    <property type="entry name" value="ZP-C_dom"/>
</dbReference>
<feature type="domain" description="ZP" evidence="5">
    <location>
        <begin position="47"/>
        <end position="310"/>
    </location>
</feature>
<dbReference type="InterPro" id="IPR001507">
    <property type="entry name" value="ZP_dom"/>
</dbReference>
<feature type="chain" id="PRO_5026215117" evidence="4">
    <location>
        <begin position="19"/>
        <end position="439"/>
    </location>
</feature>
<evidence type="ECO:0000259" key="5">
    <source>
        <dbReference type="PROSITE" id="PS51034"/>
    </source>
</evidence>
<feature type="transmembrane region" description="Helical" evidence="3">
    <location>
        <begin position="397"/>
        <end position="418"/>
    </location>
</feature>